<accession>A0A397HVK1</accession>
<evidence type="ECO:0000313" key="2">
    <source>
        <dbReference type="Proteomes" id="UP000266861"/>
    </source>
</evidence>
<protein>
    <submittedName>
        <fullName evidence="1">Uncharacterized protein</fullName>
    </submittedName>
</protein>
<evidence type="ECO:0000313" key="1">
    <source>
        <dbReference type="EMBL" id="RHZ67245.1"/>
    </source>
</evidence>
<gene>
    <name evidence="1" type="ORF">Glove_302g16</name>
</gene>
<name>A0A397HVK1_9GLOM</name>
<sequence length="69" mass="8029">MMLIPNSSTIFITVITVLRSAAKKKIKYRELWRLARQAVQFAVEHDSYVDDFNKENESESEQIENPLVS</sequence>
<organism evidence="1 2">
    <name type="scientific">Diversispora epigaea</name>
    <dbReference type="NCBI Taxonomy" id="1348612"/>
    <lineage>
        <taxon>Eukaryota</taxon>
        <taxon>Fungi</taxon>
        <taxon>Fungi incertae sedis</taxon>
        <taxon>Mucoromycota</taxon>
        <taxon>Glomeromycotina</taxon>
        <taxon>Glomeromycetes</taxon>
        <taxon>Diversisporales</taxon>
        <taxon>Diversisporaceae</taxon>
        <taxon>Diversispora</taxon>
    </lineage>
</organism>
<dbReference type="EMBL" id="PQFF01000276">
    <property type="protein sequence ID" value="RHZ67245.1"/>
    <property type="molecule type" value="Genomic_DNA"/>
</dbReference>
<reference evidence="1 2" key="1">
    <citation type="submission" date="2018-08" db="EMBL/GenBank/DDBJ databases">
        <title>Genome and evolution of the arbuscular mycorrhizal fungus Diversispora epigaea (formerly Glomus versiforme) and its bacterial endosymbionts.</title>
        <authorList>
            <person name="Sun X."/>
            <person name="Fei Z."/>
            <person name="Harrison M."/>
        </authorList>
    </citation>
    <scope>NUCLEOTIDE SEQUENCE [LARGE SCALE GENOMIC DNA]</scope>
    <source>
        <strain evidence="1 2">IT104</strain>
    </source>
</reference>
<proteinExistence type="predicted"/>
<comment type="caution">
    <text evidence="1">The sequence shown here is derived from an EMBL/GenBank/DDBJ whole genome shotgun (WGS) entry which is preliminary data.</text>
</comment>
<keyword evidence="2" id="KW-1185">Reference proteome</keyword>
<dbReference type="AlphaFoldDB" id="A0A397HVK1"/>
<dbReference type="Proteomes" id="UP000266861">
    <property type="component" value="Unassembled WGS sequence"/>
</dbReference>